<dbReference type="EMBL" id="JARIHO010000004">
    <property type="protein sequence ID" value="KAJ7362445.1"/>
    <property type="molecule type" value="Genomic_DNA"/>
</dbReference>
<evidence type="ECO:0000259" key="1">
    <source>
        <dbReference type="Pfam" id="PF20703"/>
    </source>
</evidence>
<keyword evidence="3" id="KW-1185">Reference proteome</keyword>
<dbReference type="CDD" id="cd21037">
    <property type="entry name" value="MLKL_NTD"/>
    <property type="match status" value="1"/>
</dbReference>
<dbReference type="Proteomes" id="UP001218218">
    <property type="component" value="Unassembled WGS sequence"/>
</dbReference>
<dbReference type="Gene3D" id="3.40.50.300">
    <property type="entry name" value="P-loop containing nucleotide triphosphate hydrolases"/>
    <property type="match status" value="1"/>
</dbReference>
<name>A0AAD7F2G8_9AGAR</name>
<dbReference type="SUPFAM" id="SSF52540">
    <property type="entry name" value="P-loop containing nucleoside triphosphate hydrolases"/>
    <property type="match status" value="1"/>
</dbReference>
<reference evidence="2" key="1">
    <citation type="submission" date="2023-03" db="EMBL/GenBank/DDBJ databases">
        <title>Massive genome expansion in bonnet fungi (Mycena s.s.) driven by repeated elements and novel gene families across ecological guilds.</title>
        <authorList>
            <consortium name="Lawrence Berkeley National Laboratory"/>
            <person name="Harder C.B."/>
            <person name="Miyauchi S."/>
            <person name="Viragh M."/>
            <person name="Kuo A."/>
            <person name="Thoen E."/>
            <person name="Andreopoulos B."/>
            <person name="Lu D."/>
            <person name="Skrede I."/>
            <person name="Drula E."/>
            <person name="Henrissat B."/>
            <person name="Morin E."/>
            <person name="Kohler A."/>
            <person name="Barry K."/>
            <person name="LaButti K."/>
            <person name="Morin E."/>
            <person name="Salamov A."/>
            <person name="Lipzen A."/>
            <person name="Mereny Z."/>
            <person name="Hegedus B."/>
            <person name="Baldrian P."/>
            <person name="Stursova M."/>
            <person name="Weitz H."/>
            <person name="Taylor A."/>
            <person name="Grigoriev I.V."/>
            <person name="Nagy L.G."/>
            <person name="Martin F."/>
            <person name="Kauserud H."/>
        </authorList>
    </citation>
    <scope>NUCLEOTIDE SEQUENCE</scope>
    <source>
        <strain evidence="2">CBHHK002</strain>
    </source>
</reference>
<evidence type="ECO:0000313" key="2">
    <source>
        <dbReference type="EMBL" id="KAJ7362445.1"/>
    </source>
</evidence>
<protein>
    <recommendedName>
        <fullName evidence="1">Novel STAND NTPase 1 domain-containing protein</fullName>
    </recommendedName>
</protein>
<organism evidence="2 3">
    <name type="scientific">Mycena albidolilacea</name>
    <dbReference type="NCBI Taxonomy" id="1033008"/>
    <lineage>
        <taxon>Eukaryota</taxon>
        <taxon>Fungi</taxon>
        <taxon>Dikarya</taxon>
        <taxon>Basidiomycota</taxon>
        <taxon>Agaricomycotina</taxon>
        <taxon>Agaricomycetes</taxon>
        <taxon>Agaricomycetidae</taxon>
        <taxon>Agaricales</taxon>
        <taxon>Marasmiineae</taxon>
        <taxon>Mycenaceae</taxon>
        <taxon>Mycena</taxon>
    </lineage>
</organism>
<proteinExistence type="predicted"/>
<evidence type="ECO:0000313" key="3">
    <source>
        <dbReference type="Proteomes" id="UP001218218"/>
    </source>
</evidence>
<dbReference type="Pfam" id="PF20703">
    <property type="entry name" value="nSTAND1"/>
    <property type="match status" value="1"/>
</dbReference>
<dbReference type="AlphaFoldDB" id="A0AAD7F2G8"/>
<dbReference type="InterPro" id="IPR059179">
    <property type="entry name" value="MLKL-like_MCAfunc"/>
</dbReference>
<dbReference type="InterPro" id="IPR036537">
    <property type="entry name" value="Adaptor_Cbl_N_dom_sf"/>
</dbReference>
<feature type="domain" description="Novel STAND NTPase 1" evidence="1">
    <location>
        <begin position="203"/>
        <end position="341"/>
    </location>
</feature>
<dbReference type="PRINTS" id="PR00364">
    <property type="entry name" value="DISEASERSIST"/>
</dbReference>
<dbReference type="GO" id="GO:0007166">
    <property type="term" value="P:cell surface receptor signaling pathway"/>
    <property type="evidence" value="ECO:0007669"/>
    <property type="project" value="InterPro"/>
</dbReference>
<sequence>MSPRHSPYEPRLNAATTWLTPAIVLLNDLHDGFGTPFLQTISGTSLSLINAVQTMKRNQDDCIELIDKIPKILYGIVDLHLTSEVKGVLSPAALDNVGNFNSTLQKILVFTEAQQDGNKIKHSFRQAQLARLLKDCKAGLQHAADAFRIEPGIINFNSINEMKRQSEIMQTEIMGLISTFSEHTISDSSSIYQRADESQVRPKIFHGRELELQEIATNLTVGLARIAILGAGGIGKTSLARAALHHPEVTAKYAHQIFVAADSVTDKVGLVTLIASHIGLQPTPYLTKQVVQYFSECSSVLLVLDNLETAWEPTNSRGEVEGFLSLLTDVGHLALVITMRGAQRPAQVCWTHPFLLPLKPISDHAAWQTFTDITDNSYNSEDVTRLLSLKNNIPLAVDLVAHLVDYEGCSAILTRWETEKTSILSSGHGKSSNLDASISVLLLSPRMTASPGARELLALLAILPDGLSDVDIIQSQIPAKDILACKSVLLSTSLAYTHDACLKVLVPIREYMQQHYLASQTFIGSVRTQFEDLLSIMCVTIHKQTASNLANMQSVFALELYSNNPRLKDITWSISHGVWPEPWIVDYIAKYYSYPSNPRLEVHMIVMLLGVLGGCVLPNAEHLLSQAEKKSDSFGDPVVKCELQNPSYTTFADWNIYRQIL</sequence>
<gene>
    <name evidence="2" type="ORF">DFH08DRAFT_799478</name>
</gene>
<accession>A0AAD7F2G8</accession>
<dbReference type="InterPro" id="IPR049052">
    <property type="entry name" value="nSTAND1"/>
</dbReference>
<comment type="caution">
    <text evidence="2">The sequence shown here is derived from an EMBL/GenBank/DDBJ whole genome shotgun (WGS) entry which is preliminary data.</text>
</comment>
<dbReference type="Gene3D" id="1.20.930.20">
    <property type="entry name" value="Adaptor protein Cbl, N-terminal domain"/>
    <property type="match status" value="1"/>
</dbReference>
<dbReference type="InterPro" id="IPR027417">
    <property type="entry name" value="P-loop_NTPase"/>
</dbReference>